<proteinExistence type="predicted"/>
<accession>A0A368KN75</accession>
<comment type="caution">
    <text evidence="3">The sequence shown here is derived from an EMBL/GenBank/DDBJ whole genome shotgun (WGS) entry which is preliminary data.</text>
</comment>
<gene>
    <name evidence="3" type="ORF">DTL42_22205</name>
</gene>
<feature type="domain" description="Glycosyltransferase subfamily 4-like N-terminal" evidence="2">
    <location>
        <begin position="28"/>
        <end position="177"/>
    </location>
</feature>
<dbReference type="AlphaFoldDB" id="A0A368KN75"/>
<dbReference type="PANTHER" id="PTHR12526">
    <property type="entry name" value="GLYCOSYLTRANSFERASE"/>
    <property type="match status" value="1"/>
</dbReference>
<dbReference type="Proteomes" id="UP000253562">
    <property type="component" value="Unassembled WGS sequence"/>
</dbReference>
<dbReference type="InterPro" id="IPR028098">
    <property type="entry name" value="Glyco_trans_4-like_N"/>
</dbReference>
<reference evidence="3 4" key="1">
    <citation type="submission" date="2018-07" db="EMBL/GenBank/DDBJ databases">
        <title>Comparative genomes isolates from brazilian mangrove.</title>
        <authorList>
            <person name="De Araujo J.E."/>
            <person name="Taketani R.G."/>
            <person name="Silva M.C.P."/>
            <person name="Lourenco M.V."/>
            <person name="Oliveira V.M."/>
            <person name="Andreote F.D."/>
        </authorList>
    </citation>
    <scope>NUCLEOTIDE SEQUENCE [LARGE SCALE GENOMIC DNA]</scope>
    <source>
        <strain evidence="3 4">HEX PRIS-MGV</strain>
    </source>
</reference>
<evidence type="ECO:0000313" key="4">
    <source>
        <dbReference type="Proteomes" id="UP000253562"/>
    </source>
</evidence>
<feature type="domain" description="Glycosyl transferase family 1" evidence="1">
    <location>
        <begin position="195"/>
        <end position="361"/>
    </location>
</feature>
<dbReference type="OrthoDB" id="9806653at2"/>
<sequence>MRVAHVITRMIIGGAQENTLYNCLDLIRDYGDDVLLITGPSLGPEGNLLDQAHAQGLPVKELPHLVRNIHPVTDWKGYREVKAAIKEFQPDVVHTHSAKGGMLGRRGAMALNVPAVIHTVHGAPFHPYQSALARKFFIACERYAARQCHKLVSVADAMTDLLVEAKVAPREKFVTVYSGMEVEPFLASDQLRAATRAELGIGAGDVVIGKIARLFHLKGHEYVIEAAKQVVAQCPQAKFLFVGDGILREQYESDIRAAGLQDHFILVGLVPPKEIPKYISAMDVLVHTSLREGLARALPQALLSGKPAVSFDIDGAREVVINRETGFLIPPGDVPQLTSALVELCQDQELRQKLGEEGRERCRKVFPHQVMTRILRKIYQEVLQSNGRDIA</sequence>
<dbReference type="GO" id="GO:0016757">
    <property type="term" value="F:glycosyltransferase activity"/>
    <property type="evidence" value="ECO:0007669"/>
    <property type="project" value="InterPro"/>
</dbReference>
<evidence type="ECO:0000313" key="3">
    <source>
        <dbReference type="EMBL" id="RCS41282.1"/>
    </source>
</evidence>
<keyword evidence="3" id="KW-0808">Transferase</keyword>
<dbReference type="Gene3D" id="3.40.50.2000">
    <property type="entry name" value="Glycogen Phosphorylase B"/>
    <property type="match status" value="2"/>
</dbReference>
<dbReference type="EMBL" id="QPEX01000045">
    <property type="protein sequence ID" value="RCS41282.1"/>
    <property type="molecule type" value="Genomic_DNA"/>
</dbReference>
<dbReference type="RefSeq" id="WP_114372323.1">
    <property type="nucleotide sequence ID" value="NZ_QPEX01000045.1"/>
</dbReference>
<dbReference type="Pfam" id="PF13579">
    <property type="entry name" value="Glyco_trans_4_4"/>
    <property type="match status" value="1"/>
</dbReference>
<dbReference type="CDD" id="cd03808">
    <property type="entry name" value="GT4_CapM-like"/>
    <property type="match status" value="1"/>
</dbReference>
<dbReference type="InterPro" id="IPR001296">
    <property type="entry name" value="Glyco_trans_1"/>
</dbReference>
<dbReference type="PANTHER" id="PTHR12526:SF630">
    <property type="entry name" value="GLYCOSYLTRANSFERASE"/>
    <property type="match status" value="1"/>
</dbReference>
<dbReference type="Pfam" id="PF00534">
    <property type="entry name" value="Glycos_transf_1"/>
    <property type="match status" value="1"/>
</dbReference>
<name>A0A368KN75_9BACT</name>
<dbReference type="SUPFAM" id="SSF53756">
    <property type="entry name" value="UDP-Glycosyltransferase/glycogen phosphorylase"/>
    <property type="match status" value="1"/>
</dbReference>
<organism evidence="3 4">
    <name type="scientific">Bremerella cremea</name>
    <dbReference type="NCBI Taxonomy" id="1031537"/>
    <lineage>
        <taxon>Bacteria</taxon>
        <taxon>Pseudomonadati</taxon>
        <taxon>Planctomycetota</taxon>
        <taxon>Planctomycetia</taxon>
        <taxon>Pirellulales</taxon>
        <taxon>Pirellulaceae</taxon>
        <taxon>Bremerella</taxon>
    </lineage>
</organism>
<evidence type="ECO:0000259" key="2">
    <source>
        <dbReference type="Pfam" id="PF13579"/>
    </source>
</evidence>
<protein>
    <submittedName>
        <fullName evidence="3">Glycosyltransferase family 1 protein</fullName>
    </submittedName>
</protein>
<evidence type="ECO:0000259" key="1">
    <source>
        <dbReference type="Pfam" id="PF00534"/>
    </source>
</evidence>